<comment type="caution">
    <text evidence="11">The sequence shown here is derived from an EMBL/GenBank/DDBJ whole genome shotgun (WGS) entry which is preliminary data.</text>
</comment>
<dbReference type="PANTHER" id="PTHR12317">
    <property type="entry name" value="DIACYLGLYCEROL O-ACYLTRANSFERASE"/>
    <property type="match status" value="1"/>
</dbReference>
<gene>
    <name evidence="12" type="ORF">IHE44_0005911</name>
    <name evidence="11" type="ORF">IHE44_008251</name>
</gene>
<evidence type="ECO:0000256" key="2">
    <source>
        <dbReference type="ARBA" id="ARBA00005420"/>
    </source>
</evidence>
<evidence type="ECO:0000256" key="1">
    <source>
        <dbReference type="ARBA" id="ARBA00004477"/>
    </source>
</evidence>
<keyword evidence="8" id="KW-0443">Lipid metabolism</keyword>
<dbReference type="EMBL" id="JADDUC010000032">
    <property type="protein sequence ID" value="KAG0122934.1"/>
    <property type="molecule type" value="Genomic_DNA"/>
</dbReference>
<evidence type="ECO:0000313" key="13">
    <source>
        <dbReference type="Proteomes" id="UP000618051"/>
    </source>
</evidence>
<evidence type="ECO:0000256" key="3">
    <source>
        <dbReference type="ARBA" id="ARBA00022516"/>
    </source>
</evidence>
<dbReference type="Proteomes" id="UP000618051">
    <property type="component" value="Unassembled WGS sequence"/>
</dbReference>
<dbReference type="OrthoDB" id="264532at2759"/>
<sequence length="88" mass="10461">MVGKPIPVQKKYRPSEEEVDQVHQKYLNELSALFEKHKAKYNVPEDCHLEFLKTEVPKQEEDFLHQRQKKKCISHPFLLEFITIQALA</sequence>
<evidence type="ECO:0000256" key="8">
    <source>
        <dbReference type="ARBA" id="ARBA00023098"/>
    </source>
</evidence>
<reference evidence="12 13" key="2">
    <citation type="journal article" date="2021" name="J. Hered.">
        <title>Feather Gene Expression Elucidates the Developmental Basis of Plumage Iridescence in African Starlings.</title>
        <authorList>
            <person name="Rubenstein D.R."/>
            <person name="Corvelo A."/>
            <person name="MacManes M.D."/>
            <person name="Maia R."/>
            <person name="Narzisi G."/>
            <person name="Rousaki A."/>
            <person name="Vandenabeele P."/>
            <person name="Shawkey M.D."/>
            <person name="Solomon J."/>
        </authorList>
    </citation>
    <scope>NUCLEOTIDE SEQUENCE [LARGE SCALE GENOMIC DNA]</scope>
    <source>
        <strain evidence="12">SS15</strain>
    </source>
</reference>
<dbReference type="PANTHER" id="PTHR12317:SF74">
    <property type="entry name" value="2-ACYLGLYCEROL O-ACYLTRANSFERASE 2"/>
    <property type="match status" value="1"/>
</dbReference>
<evidence type="ECO:0000256" key="9">
    <source>
        <dbReference type="ARBA" id="ARBA00023136"/>
    </source>
</evidence>
<dbReference type="Pfam" id="PF03982">
    <property type="entry name" value="DAGAT"/>
    <property type="match status" value="1"/>
</dbReference>
<evidence type="ECO:0000256" key="5">
    <source>
        <dbReference type="ARBA" id="ARBA00022692"/>
    </source>
</evidence>
<dbReference type="GO" id="GO:0019432">
    <property type="term" value="P:triglyceride biosynthetic process"/>
    <property type="evidence" value="ECO:0007669"/>
    <property type="project" value="TreeGrafter"/>
</dbReference>
<evidence type="ECO:0000313" key="11">
    <source>
        <dbReference type="EMBL" id="KAG0122934.1"/>
    </source>
</evidence>
<reference evidence="11" key="1">
    <citation type="submission" date="2020-10" db="EMBL/GenBank/DDBJ databases">
        <title>Feather gene expression reveals the developmental basis of iridescence in African starlings.</title>
        <authorList>
            <person name="Rubenstein D.R."/>
        </authorList>
    </citation>
    <scope>NUCLEOTIDE SEQUENCE</scope>
    <source>
        <strain evidence="11">SS15</strain>
        <tissue evidence="11">Liver</tissue>
    </source>
</reference>
<keyword evidence="13" id="KW-1185">Reference proteome</keyword>
<keyword evidence="9" id="KW-0472">Membrane</keyword>
<dbReference type="GO" id="GO:0004144">
    <property type="term" value="F:diacylglycerol O-acyltransferase activity"/>
    <property type="evidence" value="ECO:0007669"/>
    <property type="project" value="TreeGrafter"/>
</dbReference>
<proteinExistence type="inferred from homology"/>
<evidence type="ECO:0000313" key="12">
    <source>
        <dbReference type="EMBL" id="KAI1242373.1"/>
    </source>
</evidence>
<keyword evidence="3" id="KW-0444">Lipid biosynthesis</keyword>
<protein>
    <submittedName>
        <fullName evidence="11">Uncharacterized protein</fullName>
    </submittedName>
</protein>
<keyword evidence="6" id="KW-0256">Endoplasmic reticulum</keyword>
<keyword evidence="5" id="KW-0812">Transmembrane</keyword>
<dbReference type="GO" id="GO:0005789">
    <property type="term" value="C:endoplasmic reticulum membrane"/>
    <property type="evidence" value="ECO:0007669"/>
    <property type="project" value="UniProtKB-SubCell"/>
</dbReference>
<dbReference type="EMBL" id="JADDUC020000002">
    <property type="protein sequence ID" value="KAI1242373.1"/>
    <property type="molecule type" value="Genomic_DNA"/>
</dbReference>
<comment type="subcellular location">
    <subcellularLocation>
        <location evidence="1">Endoplasmic reticulum membrane</location>
        <topology evidence="1">Multi-pass membrane protein</topology>
    </subcellularLocation>
</comment>
<comment type="similarity">
    <text evidence="2">Belongs to the diacylglycerol acyltransferase family.</text>
</comment>
<dbReference type="GO" id="GO:0003846">
    <property type="term" value="F:2-acylglycerol O-acyltransferase activity"/>
    <property type="evidence" value="ECO:0007669"/>
    <property type="project" value="TreeGrafter"/>
</dbReference>
<keyword evidence="4" id="KW-0808">Transferase</keyword>
<evidence type="ECO:0000256" key="4">
    <source>
        <dbReference type="ARBA" id="ARBA00022679"/>
    </source>
</evidence>
<dbReference type="AlphaFoldDB" id="A0A835NY18"/>
<keyword evidence="7" id="KW-1133">Transmembrane helix</keyword>
<evidence type="ECO:0000256" key="10">
    <source>
        <dbReference type="ARBA" id="ARBA00023315"/>
    </source>
</evidence>
<evidence type="ECO:0000256" key="7">
    <source>
        <dbReference type="ARBA" id="ARBA00022989"/>
    </source>
</evidence>
<name>A0A835NY18_9PASS</name>
<accession>A0A835NY18</accession>
<keyword evidence="10" id="KW-0012">Acyltransferase</keyword>
<organism evidence="11">
    <name type="scientific">Lamprotornis superbus</name>
    <dbReference type="NCBI Taxonomy" id="245042"/>
    <lineage>
        <taxon>Eukaryota</taxon>
        <taxon>Metazoa</taxon>
        <taxon>Chordata</taxon>
        <taxon>Craniata</taxon>
        <taxon>Vertebrata</taxon>
        <taxon>Euteleostomi</taxon>
        <taxon>Archelosauria</taxon>
        <taxon>Archosauria</taxon>
        <taxon>Dinosauria</taxon>
        <taxon>Saurischia</taxon>
        <taxon>Theropoda</taxon>
        <taxon>Coelurosauria</taxon>
        <taxon>Aves</taxon>
        <taxon>Neognathae</taxon>
        <taxon>Neoaves</taxon>
        <taxon>Telluraves</taxon>
        <taxon>Australaves</taxon>
        <taxon>Passeriformes</taxon>
        <taxon>Sturnidae</taxon>
        <taxon>Lamprotornis</taxon>
    </lineage>
</organism>
<dbReference type="InterPro" id="IPR007130">
    <property type="entry name" value="DAGAT"/>
</dbReference>
<reference evidence="12" key="3">
    <citation type="submission" date="2022-01" db="EMBL/GenBank/DDBJ databases">
        <authorList>
            <person name="Rubenstein D.R."/>
        </authorList>
    </citation>
    <scope>NUCLEOTIDE SEQUENCE</scope>
    <source>
        <strain evidence="12">SS15</strain>
        <tissue evidence="12">Liver</tissue>
    </source>
</reference>
<dbReference type="GO" id="GO:0006651">
    <property type="term" value="P:diacylglycerol biosynthetic process"/>
    <property type="evidence" value="ECO:0007669"/>
    <property type="project" value="TreeGrafter"/>
</dbReference>
<evidence type="ECO:0000256" key="6">
    <source>
        <dbReference type="ARBA" id="ARBA00022824"/>
    </source>
</evidence>